<feature type="transmembrane region" description="Helical" evidence="5">
    <location>
        <begin position="408"/>
        <end position="424"/>
    </location>
</feature>
<evidence type="ECO:0000256" key="2">
    <source>
        <dbReference type="ARBA" id="ARBA00022692"/>
    </source>
</evidence>
<feature type="domain" description="Major facilitator superfamily (MFS) profile" evidence="6">
    <location>
        <begin position="9"/>
        <end position="459"/>
    </location>
</feature>
<feature type="transmembrane region" description="Helical" evidence="5">
    <location>
        <begin position="134"/>
        <end position="157"/>
    </location>
</feature>
<dbReference type="PANTHER" id="PTHR42718:SF39">
    <property type="entry name" value="ACTINORHODIN TRANSPORTER-RELATED"/>
    <property type="match status" value="1"/>
</dbReference>
<evidence type="ECO:0000256" key="5">
    <source>
        <dbReference type="SAM" id="Phobius"/>
    </source>
</evidence>
<evidence type="ECO:0000313" key="8">
    <source>
        <dbReference type="Proteomes" id="UP000292085"/>
    </source>
</evidence>
<dbReference type="GO" id="GO:0022857">
    <property type="term" value="F:transmembrane transporter activity"/>
    <property type="evidence" value="ECO:0007669"/>
    <property type="project" value="InterPro"/>
</dbReference>
<evidence type="ECO:0000259" key="6">
    <source>
        <dbReference type="PROSITE" id="PS50850"/>
    </source>
</evidence>
<feature type="transmembrane region" description="Helical" evidence="5">
    <location>
        <begin position="224"/>
        <end position="247"/>
    </location>
</feature>
<feature type="transmembrane region" description="Helical" evidence="5">
    <location>
        <begin position="430"/>
        <end position="451"/>
    </location>
</feature>
<feature type="transmembrane region" description="Helical" evidence="5">
    <location>
        <begin position="43"/>
        <end position="62"/>
    </location>
</feature>
<feature type="transmembrane region" description="Helical" evidence="5">
    <location>
        <begin position="361"/>
        <end position="387"/>
    </location>
</feature>
<dbReference type="PROSITE" id="PS50850">
    <property type="entry name" value="MFS"/>
    <property type="match status" value="1"/>
</dbReference>
<organism evidence="7 8">
    <name type="scientific">Sphingomonas populi</name>
    <dbReference type="NCBI Taxonomy" id="2484750"/>
    <lineage>
        <taxon>Bacteria</taxon>
        <taxon>Pseudomonadati</taxon>
        <taxon>Pseudomonadota</taxon>
        <taxon>Alphaproteobacteria</taxon>
        <taxon>Sphingomonadales</taxon>
        <taxon>Sphingomonadaceae</taxon>
        <taxon>Sphingomonas</taxon>
    </lineage>
</organism>
<dbReference type="SUPFAM" id="SSF103473">
    <property type="entry name" value="MFS general substrate transporter"/>
    <property type="match status" value="2"/>
</dbReference>
<evidence type="ECO:0000313" key="7">
    <source>
        <dbReference type="EMBL" id="RZF66271.1"/>
    </source>
</evidence>
<dbReference type="Gene3D" id="1.20.1250.20">
    <property type="entry name" value="MFS general substrate transporter like domains"/>
    <property type="match status" value="1"/>
</dbReference>
<reference evidence="7 8" key="1">
    <citation type="submission" date="2019-02" db="EMBL/GenBank/DDBJ databases">
        <authorList>
            <person name="Li Y."/>
        </authorList>
    </citation>
    <scope>NUCLEOTIDE SEQUENCE [LARGE SCALE GENOMIC DNA]</scope>
    <source>
        <strain evidence="7 8">3-7</strain>
    </source>
</reference>
<comment type="subcellular location">
    <subcellularLocation>
        <location evidence="1">Membrane</location>
        <topology evidence="1">Multi-pass membrane protein</topology>
    </subcellularLocation>
</comment>
<keyword evidence="8" id="KW-1185">Reference proteome</keyword>
<dbReference type="Pfam" id="PF07690">
    <property type="entry name" value="MFS_1"/>
    <property type="match status" value="2"/>
</dbReference>
<dbReference type="AlphaFoldDB" id="A0A4Q6Y1W9"/>
<dbReference type="EMBL" id="SGIS01000002">
    <property type="protein sequence ID" value="RZF66271.1"/>
    <property type="molecule type" value="Genomic_DNA"/>
</dbReference>
<feature type="transmembrane region" description="Helical" evidence="5">
    <location>
        <begin position="7"/>
        <end position="31"/>
    </location>
</feature>
<comment type="caution">
    <text evidence="7">The sequence shown here is derived from an EMBL/GenBank/DDBJ whole genome shotgun (WGS) entry which is preliminary data.</text>
</comment>
<feature type="transmembrane region" description="Helical" evidence="5">
    <location>
        <begin position="163"/>
        <end position="186"/>
    </location>
</feature>
<accession>A0A4Q6Y1W9</accession>
<feature type="transmembrane region" description="Helical" evidence="5">
    <location>
        <begin position="335"/>
        <end position="355"/>
    </location>
</feature>
<feature type="transmembrane region" description="Helical" evidence="5">
    <location>
        <begin position="100"/>
        <end position="125"/>
    </location>
</feature>
<feature type="transmembrane region" description="Helical" evidence="5">
    <location>
        <begin position="198"/>
        <end position="218"/>
    </location>
</feature>
<dbReference type="GO" id="GO:0016020">
    <property type="term" value="C:membrane"/>
    <property type="evidence" value="ECO:0007669"/>
    <property type="project" value="UniProtKB-SubCell"/>
</dbReference>
<gene>
    <name evidence="7" type="ORF">EWE75_01530</name>
</gene>
<keyword evidence="4 5" id="KW-0472">Membrane</keyword>
<dbReference type="PANTHER" id="PTHR42718">
    <property type="entry name" value="MAJOR FACILITATOR SUPERFAMILY MULTIDRUG TRANSPORTER MFSC"/>
    <property type="match status" value="1"/>
</dbReference>
<keyword evidence="2 5" id="KW-0812">Transmembrane</keyword>
<dbReference type="Proteomes" id="UP000292085">
    <property type="component" value="Unassembled WGS sequence"/>
</dbReference>
<name>A0A4Q6Y1W9_9SPHN</name>
<evidence type="ECO:0000256" key="3">
    <source>
        <dbReference type="ARBA" id="ARBA00022989"/>
    </source>
</evidence>
<keyword evidence="3 5" id="KW-1133">Transmembrane helix</keyword>
<dbReference type="InterPro" id="IPR020846">
    <property type="entry name" value="MFS_dom"/>
</dbReference>
<sequence>MTPRQKSLAFFTLVIGLVLEIVDLTIVNTALPAIQRDFGGDGAAAQWIVAGYALAFSVLLILGGRLGDLFGGRAMFLLGVAGFTLASLACGAAGSADALIAARVAQGAAGAIMAPQVLTMIQLLYTPVERISRLAWFGVIGGLAAISGPILGGVLIAANIGGLGWRTVFLINGPVGVLAIVAGWWLLPRHRAEDRVRIDLIGTALFGVALAALFFPLVQSEHAAFGASSALLLLGGVALLVFMWRLLKRRAARRLPVVFDPALLSNAVFRNGLGIALAFSAANTGFLFLFAYTLQKLSGFTPLQAGLIHVPFSAGVMFGMAVLGRTYARRAGKWLIVGGAGLLALFYGGTLGWIASGTHDLWTLLPLVLVAGVGMGMVSAPIAPIAVSRVERNHAGAASGILKTVQQIGGAFGVALVGGAFFAIGGERTLGGAIIVIEVLLLACALCAASLPRAIFEPA</sequence>
<evidence type="ECO:0000256" key="4">
    <source>
        <dbReference type="ARBA" id="ARBA00023136"/>
    </source>
</evidence>
<dbReference type="Gene3D" id="1.20.1720.10">
    <property type="entry name" value="Multidrug resistance protein D"/>
    <property type="match status" value="1"/>
</dbReference>
<proteinExistence type="predicted"/>
<protein>
    <submittedName>
        <fullName evidence="7">MFS transporter</fullName>
    </submittedName>
</protein>
<evidence type="ECO:0000256" key="1">
    <source>
        <dbReference type="ARBA" id="ARBA00004141"/>
    </source>
</evidence>
<dbReference type="InterPro" id="IPR011701">
    <property type="entry name" value="MFS"/>
</dbReference>
<feature type="transmembrane region" description="Helical" evidence="5">
    <location>
        <begin position="303"/>
        <end position="323"/>
    </location>
</feature>
<feature type="transmembrane region" description="Helical" evidence="5">
    <location>
        <begin position="74"/>
        <end position="94"/>
    </location>
</feature>
<dbReference type="InterPro" id="IPR036259">
    <property type="entry name" value="MFS_trans_sf"/>
</dbReference>
<dbReference type="OrthoDB" id="2414439at2"/>
<feature type="transmembrane region" description="Helical" evidence="5">
    <location>
        <begin position="268"/>
        <end position="291"/>
    </location>
</feature>
<dbReference type="CDD" id="cd17321">
    <property type="entry name" value="MFS_MMR_MDR_like"/>
    <property type="match status" value="1"/>
</dbReference>